<evidence type="ECO:0000313" key="1">
    <source>
        <dbReference type="EMBL" id="GAA5802278.1"/>
    </source>
</evidence>
<proteinExistence type="predicted"/>
<comment type="caution">
    <text evidence="1">The sequence shown here is derived from an EMBL/GenBank/DDBJ whole genome shotgun (WGS) entry which is preliminary data.</text>
</comment>
<keyword evidence="2" id="KW-1185">Reference proteome</keyword>
<gene>
    <name evidence="1" type="ORF">HPULCUR_007741</name>
</gene>
<dbReference type="EMBL" id="BAABUJ010000022">
    <property type="protein sequence ID" value="GAA5802278.1"/>
    <property type="molecule type" value="Genomic_DNA"/>
</dbReference>
<accession>A0ABP9Y603</accession>
<organism evidence="1 2">
    <name type="scientific">Helicostylum pulchrum</name>
    <dbReference type="NCBI Taxonomy" id="562976"/>
    <lineage>
        <taxon>Eukaryota</taxon>
        <taxon>Fungi</taxon>
        <taxon>Fungi incertae sedis</taxon>
        <taxon>Mucoromycota</taxon>
        <taxon>Mucoromycotina</taxon>
        <taxon>Mucoromycetes</taxon>
        <taxon>Mucorales</taxon>
        <taxon>Mucorineae</taxon>
        <taxon>Mucoraceae</taxon>
        <taxon>Helicostylum</taxon>
    </lineage>
</organism>
<sequence>MGCLNYLYGFFKNLKDLFKNYQARDSGYDAHQHVRYENESDLKLRYPPVVASSMHIFLPKEHLKTLTNDIADSFACGIFVLVNLICSKQPKNTSSFDDDEYDMMNDEDDDEDDTYYYIDENDLENDEDDDEDDEYYFIDEYDTESDEYDENMLSAYIDEYDTDNEDSGTDILSEDETEYSPAITIDNSWSFIEHDDLSVGFKDTSLPPKRQQKAIDYFKRFVPSQS</sequence>
<protein>
    <submittedName>
        <fullName evidence="1">Uncharacterized protein</fullName>
    </submittedName>
</protein>
<name>A0ABP9Y603_9FUNG</name>
<reference evidence="1 2" key="1">
    <citation type="submission" date="2024-04" db="EMBL/GenBank/DDBJ databases">
        <title>genome sequences of Mucor flavus KT1a and Helicostylum pulchrum KT1b strains isolation_sourced from the surface of a dry-aged beef.</title>
        <authorList>
            <person name="Toyotome T."/>
            <person name="Hosono M."/>
            <person name="Torimaru M."/>
            <person name="Fukuda K."/>
            <person name="Mikami N."/>
        </authorList>
    </citation>
    <scope>NUCLEOTIDE SEQUENCE [LARGE SCALE GENOMIC DNA]</scope>
    <source>
        <strain evidence="1 2">KT1b</strain>
    </source>
</reference>
<dbReference type="Proteomes" id="UP001476247">
    <property type="component" value="Unassembled WGS sequence"/>
</dbReference>
<evidence type="ECO:0000313" key="2">
    <source>
        <dbReference type="Proteomes" id="UP001476247"/>
    </source>
</evidence>